<keyword evidence="3" id="KW-1185">Reference proteome</keyword>
<evidence type="ECO:0000313" key="3">
    <source>
        <dbReference type="Proteomes" id="UP000809910"/>
    </source>
</evidence>
<organism evidence="2 3">
    <name type="scientific">Legionella bononiensis</name>
    <dbReference type="NCBI Taxonomy" id="2793102"/>
    <lineage>
        <taxon>Bacteria</taxon>
        <taxon>Pseudomonadati</taxon>
        <taxon>Pseudomonadota</taxon>
        <taxon>Gammaproteobacteria</taxon>
        <taxon>Legionellales</taxon>
        <taxon>Legionellaceae</taxon>
        <taxon>Legionella</taxon>
    </lineage>
</organism>
<gene>
    <name evidence="2" type="ORF">I5282_13465</name>
</gene>
<comment type="caution">
    <text evidence="2">The sequence shown here is derived from an EMBL/GenBank/DDBJ whole genome shotgun (WGS) entry which is preliminary data.</text>
</comment>
<proteinExistence type="predicted"/>
<reference evidence="2 3" key="1">
    <citation type="submission" date="2020-12" db="EMBL/GenBank/DDBJ databases">
        <title>WGS of Legionella: environmental sample.</title>
        <authorList>
            <person name="Cristino S."/>
            <person name="Girolamini L."/>
            <person name="Salaris S."/>
            <person name="Pascale M.R."/>
            <person name="Mazzotta M."/>
            <person name="Orsini M."/>
            <person name="Grottola A."/>
        </authorList>
    </citation>
    <scope>NUCLEOTIDE SEQUENCE [LARGE SCALE GENOMIC DNA]</scope>
    <source>
        <strain evidence="2 3">30cs62</strain>
    </source>
</reference>
<accession>A0ABS1WDZ1</accession>
<dbReference type="RefSeq" id="WP_203109042.1">
    <property type="nucleotide sequence ID" value="NZ_JADOBG010000010.1"/>
</dbReference>
<dbReference type="Proteomes" id="UP000809910">
    <property type="component" value="Unassembled WGS sequence"/>
</dbReference>
<dbReference type="EMBL" id="JADWVN010000026">
    <property type="protein sequence ID" value="MBL7527571.1"/>
    <property type="molecule type" value="Genomic_DNA"/>
</dbReference>
<evidence type="ECO:0000259" key="1">
    <source>
        <dbReference type="Pfam" id="PF18219"/>
    </source>
</evidence>
<protein>
    <submittedName>
        <fullName evidence="2">SidC</fullName>
    </submittedName>
</protein>
<sequence>MKLPLKEPLSARYLNVSPENIVHVFMPIVSGTNIGLDNTCKAVYALQEFFNKGSNSNKKISLKVELLAYKEALENDISLLDAQSELTQQKQERLIQINAYLNALAFLEKHPELNCLNSGFPNYPKPLGQFMQDRARSNLYSMVLRPTDEDGFLRSEVANPLFSVAHKSVSRDIQEAQSKLQQALIEAYTPLNFQVRDLKSQVIQRVLNQLQPPHVPVDFERLRELLHDTVEDLVNVSVDFTKDEQGNPIQKQEMDNNLEFDAQTSPVEYMEALFGYCAGQLFETATESPFSYLAQAEQWSIATQFLLGITNVYCFTHDLIDSDTNFGQILDKSSNLSTSLAQTLVNAQKTNTPIEETCLMWINQHFKRFKLKAPLTAEDIQTIKQDFTSRYLQIKDSPHFDEFFVLNTEKKGHFFTHQGSICMSFPEFASSPLLDVPPELTQPLEPARAQASDLDVNIPHNCLVQEDITIDTAVMDNAELQTLYERINTYQDPKLKKDLLTQLKQERPDFKPKIDAKQFLQQVAYGQQNEAESLLQKDSATTQELLTTRKVPFTDYSGRTFNCTAYEYAYWAKDTHMCRMLERYMDDETKFIILKRVEKIEELIGDLFKHPRGLAYTQKGKEYRSAHFDLTPLKKALKNYIEAYDQSPKNTAENWEELDTLWIKVGLPQREVPAHIAQEYCHPKRSFEKVVKDPTLLDADRPANLRRRLKFFNFETGSNDAWFTPTAAGEESGLGFSFAIVRAGFAESAGDGMEAAGPHSGQAAIDLAAIEAIDEARTKDLMQSREHLAAPSNLQAPGHHGI</sequence>
<dbReference type="Pfam" id="PF18219">
    <property type="entry name" value="SidC_N"/>
    <property type="match status" value="1"/>
</dbReference>
<dbReference type="InterPro" id="IPR041264">
    <property type="entry name" value="SidC_N"/>
</dbReference>
<name>A0ABS1WDZ1_9GAMM</name>
<feature type="domain" description="SidC N-terminal" evidence="1">
    <location>
        <begin position="3"/>
        <end position="461"/>
    </location>
</feature>
<evidence type="ECO:0000313" key="2">
    <source>
        <dbReference type="EMBL" id="MBL7527571.1"/>
    </source>
</evidence>